<evidence type="ECO:0000313" key="1">
    <source>
        <dbReference type="EnsemblMetazoa" id="AARA014087-PB"/>
    </source>
</evidence>
<evidence type="ECO:0000313" key="2">
    <source>
        <dbReference type="Proteomes" id="UP000075840"/>
    </source>
</evidence>
<keyword evidence="2" id="KW-1185">Reference proteome</keyword>
<name>A0A182IF14_ANOAR</name>
<dbReference type="EnsemblMetazoa" id="AARA014087-RB">
    <property type="protein sequence ID" value="AARA014087-PB"/>
    <property type="gene ID" value="AARA014087"/>
</dbReference>
<proteinExistence type="predicted"/>
<dbReference type="VEuPathDB" id="VectorBase:AARA014087"/>
<sequence>LLLLLLNRDEVKLYFWHKKGHRLSKCLELRLVWDYITPLKCKHMLSYEVSSQNSKKSFA</sequence>
<dbReference type="EMBL" id="APCN01002442">
    <property type="status" value="NOT_ANNOTATED_CDS"/>
    <property type="molecule type" value="Genomic_DNA"/>
</dbReference>
<dbReference type="Proteomes" id="UP000075840">
    <property type="component" value="Unassembled WGS sequence"/>
</dbReference>
<dbReference type="AlphaFoldDB" id="A0A182IF14"/>
<protein>
    <submittedName>
        <fullName evidence="1">Uncharacterized protein</fullName>
    </submittedName>
</protein>
<organism evidence="1 2">
    <name type="scientific">Anopheles arabiensis</name>
    <name type="common">Mosquito</name>
    <dbReference type="NCBI Taxonomy" id="7173"/>
    <lineage>
        <taxon>Eukaryota</taxon>
        <taxon>Metazoa</taxon>
        <taxon>Ecdysozoa</taxon>
        <taxon>Arthropoda</taxon>
        <taxon>Hexapoda</taxon>
        <taxon>Insecta</taxon>
        <taxon>Pterygota</taxon>
        <taxon>Neoptera</taxon>
        <taxon>Endopterygota</taxon>
        <taxon>Diptera</taxon>
        <taxon>Nematocera</taxon>
        <taxon>Culicoidea</taxon>
        <taxon>Culicidae</taxon>
        <taxon>Anophelinae</taxon>
        <taxon>Anopheles</taxon>
    </lineage>
</organism>
<accession>A0A182IF14</accession>
<reference evidence="1" key="1">
    <citation type="submission" date="2022-08" db="UniProtKB">
        <authorList>
            <consortium name="EnsemblMetazoa"/>
        </authorList>
    </citation>
    <scope>IDENTIFICATION</scope>
    <source>
        <strain evidence="1">Dongola</strain>
    </source>
</reference>